<evidence type="ECO:0000313" key="2">
    <source>
        <dbReference type="EMBL" id="PIZ36407.1"/>
    </source>
</evidence>
<dbReference type="AlphaFoldDB" id="A0A2M7T6C2"/>
<feature type="region of interest" description="Disordered" evidence="1">
    <location>
        <begin position="285"/>
        <end position="324"/>
    </location>
</feature>
<organism evidence="2 3">
    <name type="scientific">Candidatus Aquicultor secundus</name>
    <dbReference type="NCBI Taxonomy" id="1973895"/>
    <lineage>
        <taxon>Bacteria</taxon>
        <taxon>Bacillati</taxon>
        <taxon>Actinomycetota</taxon>
        <taxon>Candidatus Aquicultoria</taxon>
        <taxon>Candidatus Aquicultorales</taxon>
        <taxon>Candidatus Aquicultoraceae</taxon>
        <taxon>Candidatus Aquicultor</taxon>
    </lineage>
</organism>
<reference evidence="3" key="1">
    <citation type="submission" date="2017-09" db="EMBL/GenBank/DDBJ databases">
        <title>Depth-based differentiation of microbial function through sediment-hosted aquifers and enrichment of novel symbionts in the deep terrestrial subsurface.</title>
        <authorList>
            <person name="Probst A.J."/>
            <person name="Ladd B."/>
            <person name="Jarett J.K."/>
            <person name="Geller-Mcgrath D.E."/>
            <person name="Sieber C.M.K."/>
            <person name="Emerson J.B."/>
            <person name="Anantharaman K."/>
            <person name="Thomas B.C."/>
            <person name="Malmstrom R."/>
            <person name="Stieglmeier M."/>
            <person name="Klingl A."/>
            <person name="Woyke T."/>
            <person name="Ryan C.M."/>
            <person name="Banfield J.F."/>
        </authorList>
    </citation>
    <scope>NUCLEOTIDE SEQUENCE [LARGE SCALE GENOMIC DNA]</scope>
</reference>
<comment type="caution">
    <text evidence="2">The sequence shown here is derived from an EMBL/GenBank/DDBJ whole genome shotgun (WGS) entry which is preliminary data.</text>
</comment>
<gene>
    <name evidence="2" type="ORF">COY37_08670</name>
</gene>
<dbReference type="Proteomes" id="UP000230956">
    <property type="component" value="Unassembled WGS sequence"/>
</dbReference>
<dbReference type="EMBL" id="PFNG01000204">
    <property type="protein sequence ID" value="PIZ36407.1"/>
    <property type="molecule type" value="Genomic_DNA"/>
</dbReference>
<accession>A0A2M7T6C2</accession>
<name>A0A2M7T6C2_9ACTN</name>
<sequence length="324" mass="35238">MSYIDHFRKVKNINKVLKTVRGEVEQEVKIAVLAEPEVEAEILSILQINEGNKVVFGLSEVRDEASRKAKLKAADLALVVISTGKLKDELDKIAKQALMAKKKLVIITGREINEWLVDNLAYVFRVSGEDVAFVPLSDVRKIKTTLIPRIVSKIGDKEVALGAAVPIFKDEVVSRIIAKTAQQNALIGVAVFIPGADMPLLTMNQIKMILRLSAVYNQELSVKRLYEVLAVVGGGFAFREAARQIVGTMPVVGWALKGGVAYGGTIAMGQLAKRYFESWKGNIENGEETDGETSNGKRAETQKSLGAHRAGTSTGGEAEPVHKS</sequence>
<evidence type="ECO:0000313" key="3">
    <source>
        <dbReference type="Proteomes" id="UP000230956"/>
    </source>
</evidence>
<dbReference type="RefSeq" id="WP_286677596.1">
    <property type="nucleotide sequence ID" value="NZ_MNXI01000017.1"/>
</dbReference>
<proteinExistence type="predicted"/>
<protein>
    <recommendedName>
        <fullName evidence="4">DUF697 domain-containing protein</fullName>
    </recommendedName>
</protein>
<evidence type="ECO:0008006" key="4">
    <source>
        <dbReference type="Google" id="ProtNLM"/>
    </source>
</evidence>
<evidence type="ECO:0000256" key="1">
    <source>
        <dbReference type="SAM" id="MobiDB-lite"/>
    </source>
</evidence>